<dbReference type="EMBL" id="JBBWUH010000008">
    <property type="protein sequence ID" value="KAK8159393.1"/>
    <property type="molecule type" value="Genomic_DNA"/>
</dbReference>
<dbReference type="Proteomes" id="UP001456524">
    <property type="component" value="Unassembled WGS sequence"/>
</dbReference>
<keyword evidence="2" id="KW-1185">Reference proteome</keyword>
<sequence length="286" mass="32224">MNPIANGPRSFNPTMDEFVNNFPSMSRLSEFWRGTNSNSPGRSNDARDFTTEQVKLAQKPGRVIANAWILTLGVSLTTIGSPHFEIHVREGNTVGAGQFDDATFGDRSRYDSKDTPIWSGEQVPEFAGQSHEAKKLAMQRLMGRQRQAQLEALGLDAQELKVRMLDTRNRIEELAARQPEKLDELYARGLEITASRKQIFGSQKLVFVALSASMASSWEIQRNNSKHRFELFKDIQSGSEAPLVSVVAIEESNKTKGVFKRIGFGFINFQKWCDEIHRERCSVVLV</sequence>
<accession>A0ABR1XKS3</accession>
<comment type="caution">
    <text evidence="1">The sequence shown here is derived from an EMBL/GenBank/DDBJ whole genome shotgun (WGS) entry which is preliminary data.</text>
</comment>
<proteinExistence type="predicted"/>
<evidence type="ECO:0000313" key="2">
    <source>
        <dbReference type="Proteomes" id="UP001456524"/>
    </source>
</evidence>
<reference evidence="1 2" key="1">
    <citation type="journal article" date="2022" name="G3 (Bethesda)">
        <title>Enemy or ally: a genomic approach to elucidate the lifestyle of Phyllosticta citrichinaensis.</title>
        <authorList>
            <person name="Buijs V.A."/>
            <person name="Groenewald J.Z."/>
            <person name="Haridas S."/>
            <person name="LaButti K.M."/>
            <person name="Lipzen A."/>
            <person name="Martin F.M."/>
            <person name="Barry K."/>
            <person name="Grigoriev I.V."/>
            <person name="Crous P.W."/>
            <person name="Seidl M.F."/>
        </authorList>
    </citation>
    <scope>NUCLEOTIDE SEQUENCE [LARGE SCALE GENOMIC DNA]</scope>
    <source>
        <strain evidence="1 2">CBS 129764</strain>
    </source>
</reference>
<gene>
    <name evidence="1" type="ORF">IWX90DRAFT_507715</name>
</gene>
<name>A0ABR1XKS3_9PEZI</name>
<protein>
    <submittedName>
        <fullName evidence="1">Uncharacterized protein</fullName>
    </submittedName>
</protein>
<evidence type="ECO:0000313" key="1">
    <source>
        <dbReference type="EMBL" id="KAK8159393.1"/>
    </source>
</evidence>
<organism evidence="1 2">
    <name type="scientific">Phyllosticta citrichinensis</name>
    <dbReference type="NCBI Taxonomy" id="1130410"/>
    <lineage>
        <taxon>Eukaryota</taxon>
        <taxon>Fungi</taxon>
        <taxon>Dikarya</taxon>
        <taxon>Ascomycota</taxon>
        <taxon>Pezizomycotina</taxon>
        <taxon>Dothideomycetes</taxon>
        <taxon>Dothideomycetes incertae sedis</taxon>
        <taxon>Botryosphaeriales</taxon>
        <taxon>Phyllostictaceae</taxon>
        <taxon>Phyllosticta</taxon>
    </lineage>
</organism>